<name>A0A9W4XLC5_9PLEO</name>
<feature type="region of interest" description="Disordered" evidence="13">
    <location>
        <begin position="215"/>
        <end position="241"/>
    </location>
</feature>
<protein>
    <recommendedName>
        <fullName evidence="5">ditrans,polycis-polyprenyl diphosphate synthase [(2E,6E)-farnesyldiphosphate specific]</fullName>
        <ecNumber evidence="5">2.5.1.87</ecNumber>
    </recommendedName>
</protein>
<dbReference type="Gene3D" id="3.40.1180.10">
    <property type="entry name" value="Decaprenyl diphosphate synthase-like"/>
    <property type="match status" value="1"/>
</dbReference>
<dbReference type="InterPro" id="IPR038887">
    <property type="entry name" value="Nus1/NgBR"/>
</dbReference>
<evidence type="ECO:0000256" key="5">
    <source>
        <dbReference type="ARBA" id="ARBA00012596"/>
    </source>
</evidence>
<evidence type="ECO:0000256" key="9">
    <source>
        <dbReference type="ARBA" id="ARBA00022842"/>
    </source>
</evidence>
<evidence type="ECO:0000256" key="1">
    <source>
        <dbReference type="ARBA" id="ARBA00001946"/>
    </source>
</evidence>
<keyword evidence="16" id="KW-1185">Reference proteome</keyword>
<dbReference type="GO" id="GO:1904423">
    <property type="term" value="C:dehydrodolichyl diphosphate synthase complex"/>
    <property type="evidence" value="ECO:0007669"/>
    <property type="project" value="InterPro"/>
</dbReference>
<evidence type="ECO:0000256" key="10">
    <source>
        <dbReference type="ARBA" id="ARBA00022989"/>
    </source>
</evidence>
<feature type="compositionally biased region" description="Basic residues" evidence="13">
    <location>
        <begin position="60"/>
        <end position="70"/>
    </location>
</feature>
<gene>
    <name evidence="15" type="ORF">PDIGIT_LOCUS2336</name>
</gene>
<evidence type="ECO:0000256" key="6">
    <source>
        <dbReference type="ARBA" id="ARBA00022679"/>
    </source>
</evidence>
<dbReference type="GO" id="GO:0045547">
    <property type="term" value="F:ditrans,polycis-polyprenyl diphosphate synthase [(2E,6E)-farnesyl diphosphate specific] activity"/>
    <property type="evidence" value="ECO:0007669"/>
    <property type="project" value="UniProtKB-EC"/>
</dbReference>
<keyword evidence="8" id="KW-0256">Endoplasmic reticulum</keyword>
<comment type="pathway">
    <text evidence="3">Protein modification; protein glycosylation.</text>
</comment>
<feature type="compositionally biased region" description="Polar residues" evidence="13">
    <location>
        <begin position="221"/>
        <end position="241"/>
    </location>
</feature>
<comment type="catalytic activity">
    <reaction evidence="12">
        <text>n isopentenyl diphosphate + (2E,6E)-farnesyl diphosphate = a di-trans,poly-cis-polyprenyl diphosphate + n diphosphate</text>
        <dbReference type="Rhea" id="RHEA:53008"/>
        <dbReference type="Rhea" id="RHEA-COMP:19494"/>
        <dbReference type="ChEBI" id="CHEBI:33019"/>
        <dbReference type="ChEBI" id="CHEBI:128769"/>
        <dbReference type="ChEBI" id="CHEBI:136960"/>
        <dbReference type="ChEBI" id="CHEBI:175763"/>
        <dbReference type="EC" id="2.5.1.87"/>
    </reaction>
</comment>
<dbReference type="Proteomes" id="UP001152607">
    <property type="component" value="Unassembled WGS sequence"/>
</dbReference>
<dbReference type="InterPro" id="IPR036424">
    <property type="entry name" value="UPP_synth-like_sf"/>
</dbReference>
<accession>A0A9W4XLC5</accession>
<evidence type="ECO:0000313" key="16">
    <source>
        <dbReference type="Proteomes" id="UP001152607"/>
    </source>
</evidence>
<evidence type="ECO:0000256" key="7">
    <source>
        <dbReference type="ARBA" id="ARBA00022692"/>
    </source>
</evidence>
<keyword evidence="11 14" id="KW-0472">Membrane</keyword>
<feature type="region of interest" description="Disordered" evidence="13">
    <location>
        <begin position="39"/>
        <end position="72"/>
    </location>
</feature>
<proteinExistence type="inferred from homology"/>
<keyword evidence="10 14" id="KW-1133">Transmembrane helix</keyword>
<sequence>MASATGITQKEELAFRHNTLNNKQLSAQDREALIRSHLPPEPINVSHSSSPSPAPSSPSRSKRSRSRSNKPKAGPVRSFVYFIVYQIIALIFSIFFRFRRSWRLFWYKFRSVMGHHHRSPEWIVSDVKNLEQIPKHLSVVLDYHEDDQDQGTAGLEGLVNDVCEIAAWTAAAGIPFLSVYEPTGVLKNYHTQTYAAIQQTLETYFGSRRRPTLTVKAPHMTSYSPPGTPSSDPTENGSTTSRPHLTVLLLSELDGRDTIVDLTVTLAQMAQKGDVRIDQIDANLIDAELNDHVSTEPDLLILFSPTVVLKGYPPWQLRLTEIFHLPDNKGVNYQVFLQALKKFGKAEFRIGR</sequence>
<dbReference type="EMBL" id="CAOQHR010000001">
    <property type="protein sequence ID" value="CAI6286967.1"/>
    <property type="molecule type" value="Genomic_DNA"/>
</dbReference>
<evidence type="ECO:0000256" key="8">
    <source>
        <dbReference type="ARBA" id="ARBA00022824"/>
    </source>
</evidence>
<keyword evidence="7 14" id="KW-0812">Transmembrane</keyword>
<comment type="similarity">
    <text evidence="4">Belongs to the UPP synthase family.</text>
</comment>
<keyword evidence="9" id="KW-0460">Magnesium</keyword>
<dbReference type="OrthoDB" id="19639at2759"/>
<comment type="caution">
    <text evidence="15">The sequence shown here is derived from an EMBL/GenBank/DDBJ whole genome shotgun (WGS) entry which is preliminary data.</text>
</comment>
<evidence type="ECO:0000313" key="15">
    <source>
        <dbReference type="EMBL" id="CAI6286967.1"/>
    </source>
</evidence>
<organism evidence="15 16">
    <name type="scientific">Periconia digitata</name>
    <dbReference type="NCBI Taxonomy" id="1303443"/>
    <lineage>
        <taxon>Eukaryota</taxon>
        <taxon>Fungi</taxon>
        <taxon>Dikarya</taxon>
        <taxon>Ascomycota</taxon>
        <taxon>Pezizomycotina</taxon>
        <taxon>Dothideomycetes</taxon>
        <taxon>Pleosporomycetidae</taxon>
        <taxon>Pleosporales</taxon>
        <taxon>Massarineae</taxon>
        <taxon>Periconiaceae</taxon>
        <taxon>Periconia</taxon>
    </lineage>
</organism>
<dbReference type="GO" id="GO:0005789">
    <property type="term" value="C:endoplasmic reticulum membrane"/>
    <property type="evidence" value="ECO:0007669"/>
    <property type="project" value="UniProtKB-SubCell"/>
</dbReference>
<evidence type="ECO:0000256" key="11">
    <source>
        <dbReference type="ARBA" id="ARBA00023136"/>
    </source>
</evidence>
<comment type="cofactor">
    <cofactor evidence="1">
        <name>Mg(2+)</name>
        <dbReference type="ChEBI" id="CHEBI:18420"/>
    </cofactor>
</comment>
<evidence type="ECO:0000256" key="12">
    <source>
        <dbReference type="ARBA" id="ARBA00047353"/>
    </source>
</evidence>
<dbReference type="SUPFAM" id="SSF64005">
    <property type="entry name" value="Undecaprenyl diphosphate synthase"/>
    <property type="match status" value="1"/>
</dbReference>
<dbReference type="PANTHER" id="PTHR21528:SF0">
    <property type="entry name" value="DEHYDRODOLICHYL DIPHOSPHATE SYNTHASE COMPLEX SUBUNIT NUS1"/>
    <property type="match status" value="1"/>
</dbReference>
<feature type="transmembrane region" description="Helical" evidence="14">
    <location>
        <begin position="79"/>
        <end position="98"/>
    </location>
</feature>
<keyword evidence="6" id="KW-0808">Transferase</keyword>
<dbReference type="EC" id="2.5.1.87" evidence="5"/>
<evidence type="ECO:0000256" key="13">
    <source>
        <dbReference type="SAM" id="MobiDB-lite"/>
    </source>
</evidence>
<evidence type="ECO:0000256" key="14">
    <source>
        <dbReference type="SAM" id="Phobius"/>
    </source>
</evidence>
<comment type="subcellular location">
    <subcellularLocation>
        <location evidence="2">Endoplasmic reticulum membrane</location>
    </subcellularLocation>
</comment>
<evidence type="ECO:0000256" key="2">
    <source>
        <dbReference type="ARBA" id="ARBA00004586"/>
    </source>
</evidence>
<dbReference type="AlphaFoldDB" id="A0A9W4XLC5"/>
<reference evidence="15" key="1">
    <citation type="submission" date="2023-01" db="EMBL/GenBank/DDBJ databases">
        <authorList>
            <person name="Van Ghelder C."/>
            <person name="Rancurel C."/>
        </authorList>
    </citation>
    <scope>NUCLEOTIDE SEQUENCE</scope>
    <source>
        <strain evidence="15">CNCM I-4278</strain>
    </source>
</reference>
<evidence type="ECO:0000256" key="4">
    <source>
        <dbReference type="ARBA" id="ARBA00005432"/>
    </source>
</evidence>
<dbReference type="PANTHER" id="PTHR21528">
    <property type="entry name" value="DEHYDRODOLICHYL DIPHOSPHATE SYNTHASE COMPLEX SUBUNIT NUS1"/>
    <property type="match status" value="1"/>
</dbReference>
<evidence type="ECO:0000256" key="3">
    <source>
        <dbReference type="ARBA" id="ARBA00004922"/>
    </source>
</evidence>